<evidence type="ECO:0000313" key="4">
    <source>
        <dbReference type="Proteomes" id="UP000055060"/>
    </source>
</evidence>
<organism evidence="3">
    <name type="scientific">Longilinea arvoryzae</name>
    <dbReference type="NCBI Taxonomy" id="360412"/>
    <lineage>
        <taxon>Bacteria</taxon>
        <taxon>Bacillati</taxon>
        <taxon>Chloroflexota</taxon>
        <taxon>Anaerolineae</taxon>
        <taxon>Anaerolineales</taxon>
        <taxon>Anaerolineaceae</taxon>
        <taxon>Longilinea</taxon>
    </lineage>
</organism>
<accession>A0A0S7B640</accession>
<dbReference type="PANTHER" id="PTHR43674:SF2">
    <property type="entry name" value="BETA-UREIDOPROPIONASE"/>
    <property type="match status" value="1"/>
</dbReference>
<dbReference type="Proteomes" id="UP000055060">
    <property type="component" value="Unassembled WGS sequence"/>
</dbReference>
<sequence>MLKIGVAQADFKLAQREANLEILRKLLAEAGKAGVDVLVLPELANSGYNFESMAEAEALAEVVDEGPACSLLRDWSAAGRLVVSGLCERGADVLYNSAVVYADGRLEAVYHKVHLFANEGTFFQPGNEKPPVVNFHRQRLGVMICFDWFFPEMARSLALRGAQIILHPANLVLPYCQKAMLTRSLENRIFTATANRTGSERGLAFSGLSQITSPTGELLTQAGDKFTGVVWVEVDLDRADDKWVTQQNHLFNDRRPELYDDLCVPKI</sequence>
<gene>
    <name evidence="3" type="ORF">LARV_00158</name>
</gene>
<dbReference type="EMBL" id="DF967972">
    <property type="protein sequence ID" value="GAP12423.1"/>
    <property type="molecule type" value="Genomic_DNA"/>
</dbReference>
<evidence type="ECO:0000256" key="1">
    <source>
        <dbReference type="ARBA" id="ARBA00022801"/>
    </source>
</evidence>
<dbReference type="SUPFAM" id="SSF56317">
    <property type="entry name" value="Carbon-nitrogen hydrolase"/>
    <property type="match status" value="1"/>
</dbReference>
<dbReference type="Gene3D" id="3.60.110.10">
    <property type="entry name" value="Carbon-nitrogen hydrolase"/>
    <property type="match status" value="1"/>
</dbReference>
<dbReference type="PROSITE" id="PS50263">
    <property type="entry name" value="CN_HYDROLASE"/>
    <property type="match status" value="1"/>
</dbReference>
<evidence type="ECO:0000259" key="2">
    <source>
        <dbReference type="PROSITE" id="PS50263"/>
    </source>
</evidence>
<keyword evidence="4" id="KW-1185">Reference proteome</keyword>
<dbReference type="AlphaFoldDB" id="A0A0S7B640"/>
<name>A0A0S7B640_9CHLR</name>
<dbReference type="RefSeq" id="WP_075071852.1">
    <property type="nucleotide sequence ID" value="NZ_DF967972.1"/>
</dbReference>
<reference evidence="3" key="1">
    <citation type="submission" date="2015-07" db="EMBL/GenBank/DDBJ databases">
        <title>Draft Genome Sequences of Anaerolinea thermolimosa IMO-1, Bellilinea caldifistulae GOMI-1, Leptolinea tardivitalis YMTK-2, Levilinea saccharolytica KIBI-1,Longilinea arvoryzae KOME-1, Previously Described as Members of the Anaerolineaceae (Chloroflexi).</title>
        <authorList>
            <person name="Sekiguchi Y."/>
            <person name="Ohashi A."/>
            <person name="Matsuura N."/>
            <person name="Tourlousse M.D."/>
        </authorList>
    </citation>
    <scope>NUCLEOTIDE SEQUENCE [LARGE SCALE GENOMIC DNA]</scope>
    <source>
        <strain evidence="3">KOME-1</strain>
    </source>
</reference>
<evidence type="ECO:0000313" key="3">
    <source>
        <dbReference type="EMBL" id="GAP12423.1"/>
    </source>
</evidence>
<dbReference type="GO" id="GO:0016811">
    <property type="term" value="F:hydrolase activity, acting on carbon-nitrogen (but not peptide) bonds, in linear amides"/>
    <property type="evidence" value="ECO:0007669"/>
    <property type="project" value="TreeGrafter"/>
</dbReference>
<feature type="domain" description="CN hydrolase" evidence="2">
    <location>
        <begin position="2"/>
        <end position="236"/>
    </location>
</feature>
<dbReference type="InterPro" id="IPR036526">
    <property type="entry name" value="C-N_Hydrolase_sf"/>
</dbReference>
<keyword evidence="1 3" id="KW-0378">Hydrolase</keyword>
<dbReference type="Pfam" id="PF00795">
    <property type="entry name" value="CN_hydrolase"/>
    <property type="match status" value="1"/>
</dbReference>
<dbReference type="InterPro" id="IPR050345">
    <property type="entry name" value="Aliph_Amidase/BUP"/>
</dbReference>
<dbReference type="STRING" id="360412.LARV_00158"/>
<protein>
    <submittedName>
        <fullName evidence="3">Predicted amidohydrolase</fullName>
    </submittedName>
</protein>
<dbReference type="InterPro" id="IPR003010">
    <property type="entry name" value="C-N_Hydrolase"/>
</dbReference>
<proteinExistence type="predicted"/>
<dbReference type="PANTHER" id="PTHR43674">
    <property type="entry name" value="NITRILASE C965.09-RELATED"/>
    <property type="match status" value="1"/>
</dbReference>